<dbReference type="AlphaFoldDB" id="G4TSR1"/>
<gene>
    <name evidence="2" type="ORF">PIIN_08307</name>
</gene>
<sequence length="57" mass="5958">MKVLTVSVLLSILAVSASPVDIVCGPFPFGAPVVCPPGYWRCVKAPATTTQTPSPMR</sequence>
<dbReference type="Proteomes" id="UP000007148">
    <property type="component" value="Unassembled WGS sequence"/>
</dbReference>
<proteinExistence type="predicted"/>
<dbReference type="HOGENOM" id="CLU_2997284_0_0_1"/>
<evidence type="ECO:0000256" key="1">
    <source>
        <dbReference type="SAM" id="SignalP"/>
    </source>
</evidence>
<reference evidence="2 3" key="1">
    <citation type="journal article" date="2011" name="PLoS Pathog.">
        <title>Endophytic Life Strategies Decoded by Genome and Transcriptome Analyses of the Mutualistic Root Symbiont Piriformospora indica.</title>
        <authorList>
            <person name="Zuccaro A."/>
            <person name="Lahrmann U."/>
            <person name="Guldener U."/>
            <person name="Langen G."/>
            <person name="Pfiffi S."/>
            <person name="Biedenkopf D."/>
            <person name="Wong P."/>
            <person name="Samans B."/>
            <person name="Grimm C."/>
            <person name="Basiewicz M."/>
            <person name="Murat C."/>
            <person name="Martin F."/>
            <person name="Kogel K.H."/>
        </authorList>
    </citation>
    <scope>NUCLEOTIDE SEQUENCE [LARGE SCALE GENOMIC DNA]</scope>
    <source>
        <strain evidence="2 3">DSM 11827</strain>
    </source>
</reference>
<dbReference type="InParanoid" id="G4TSR1"/>
<evidence type="ECO:0000313" key="3">
    <source>
        <dbReference type="Proteomes" id="UP000007148"/>
    </source>
</evidence>
<accession>G4TSR1</accession>
<keyword evidence="3" id="KW-1185">Reference proteome</keyword>
<feature type="chain" id="PRO_5044226505" evidence="1">
    <location>
        <begin position="20"/>
        <end position="57"/>
    </location>
</feature>
<evidence type="ECO:0000313" key="2">
    <source>
        <dbReference type="EMBL" id="CCA74354.1"/>
    </source>
</evidence>
<comment type="caution">
    <text evidence="2">The sequence shown here is derived from an EMBL/GenBank/DDBJ whole genome shotgun (WGS) entry which is preliminary data.</text>
</comment>
<name>G4TSR1_SERID</name>
<organism evidence="2 3">
    <name type="scientific">Serendipita indica (strain DSM 11827)</name>
    <name type="common">Root endophyte fungus</name>
    <name type="synonym">Piriformospora indica</name>
    <dbReference type="NCBI Taxonomy" id="1109443"/>
    <lineage>
        <taxon>Eukaryota</taxon>
        <taxon>Fungi</taxon>
        <taxon>Dikarya</taxon>
        <taxon>Basidiomycota</taxon>
        <taxon>Agaricomycotina</taxon>
        <taxon>Agaricomycetes</taxon>
        <taxon>Sebacinales</taxon>
        <taxon>Serendipitaceae</taxon>
        <taxon>Serendipita</taxon>
    </lineage>
</organism>
<keyword evidence="1" id="KW-0732">Signal</keyword>
<feature type="signal peptide" evidence="1">
    <location>
        <begin position="1"/>
        <end position="19"/>
    </location>
</feature>
<dbReference type="EMBL" id="CAFZ01000305">
    <property type="protein sequence ID" value="CCA74354.1"/>
    <property type="molecule type" value="Genomic_DNA"/>
</dbReference>
<protein>
    <submittedName>
        <fullName evidence="2">Uncharacterized protein</fullName>
    </submittedName>
</protein>